<keyword evidence="2" id="KW-1185">Reference proteome</keyword>
<name>A0A1G7L8K9_9FIRM</name>
<dbReference type="EMBL" id="FNBU01000011">
    <property type="protein sequence ID" value="SDF45674.1"/>
    <property type="molecule type" value="Genomic_DNA"/>
</dbReference>
<dbReference type="AlphaFoldDB" id="A0A1G7L8K9"/>
<reference evidence="2" key="1">
    <citation type="submission" date="2016-10" db="EMBL/GenBank/DDBJ databases">
        <authorList>
            <person name="Varghese N."/>
            <person name="Submissions S."/>
        </authorList>
    </citation>
    <scope>NUCLEOTIDE SEQUENCE [LARGE SCALE GENOMIC DNA]</scope>
    <source>
        <strain evidence="2">DSM 23256</strain>
    </source>
</reference>
<dbReference type="Proteomes" id="UP000243333">
    <property type="component" value="Unassembled WGS sequence"/>
</dbReference>
<dbReference type="STRING" id="1123285.SAMN05660235_01661"/>
<gene>
    <name evidence="1" type="ORF">SAMN05660235_01661</name>
</gene>
<protein>
    <submittedName>
        <fullName evidence="1">Uncharacterized protein</fullName>
    </submittedName>
</protein>
<proteinExistence type="predicted"/>
<evidence type="ECO:0000313" key="1">
    <source>
        <dbReference type="EMBL" id="SDF45674.1"/>
    </source>
</evidence>
<accession>A0A1G7L8K9</accession>
<evidence type="ECO:0000313" key="2">
    <source>
        <dbReference type="Proteomes" id="UP000243333"/>
    </source>
</evidence>
<dbReference type="RefSeq" id="WP_093689860.1">
    <property type="nucleotide sequence ID" value="NZ_FNBU01000011.1"/>
</dbReference>
<sequence length="76" mass="8686">MLRADRKKEIDMIFAAMSYEELRAELIVAGAEFTATKNKIVESSNAYFEIKYSTSSLKYQIEFNETDFVFDQGVAA</sequence>
<organism evidence="1 2">
    <name type="scientific">Sporolituus thermophilus DSM 23256</name>
    <dbReference type="NCBI Taxonomy" id="1123285"/>
    <lineage>
        <taxon>Bacteria</taxon>
        <taxon>Bacillati</taxon>
        <taxon>Bacillota</taxon>
        <taxon>Negativicutes</taxon>
        <taxon>Selenomonadales</taxon>
        <taxon>Sporomusaceae</taxon>
        <taxon>Sporolituus</taxon>
    </lineage>
</organism>